<organism evidence="6 7">
    <name type="scientific">Marivirga aurantiaca</name>
    <dbReference type="NCBI Taxonomy" id="2802615"/>
    <lineage>
        <taxon>Bacteria</taxon>
        <taxon>Pseudomonadati</taxon>
        <taxon>Bacteroidota</taxon>
        <taxon>Cytophagia</taxon>
        <taxon>Cytophagales</taxon>
        <taxon>Marivirgaceae</taxon>
        <taxon>Marivirga</taxon>
    </lineage>
</organism>
<dbReference type="EMBL" id="JAEQBW010000001">
    <property type="protein sequence ID" value="MBK6263852.1"/>
    <property type="molecule type" value="Genomic_DNA"/>
</dbReference>
<dbReference type="AlphaFoldDB" id="A0A934WVR2"/>
<evidence type="ECO:0000256" key="1">
    <source>
        <dbReference type="ARBA" id="ARBA00004141"/>
    </source>
</evidence>
<keyword evidence="2 5" id="KW-0812">Transmembrane</keyword>
<evidence type="ECO:0000313" key="6">
    <source>
        <dbReference type="EMBL" id="MBK6263852.1"/>
    </source>
</evidence>
<dbReference type="Pfam" id="PF13564">
    <property type="entry name" value="DoxX_2"/>
    <property type="match status" value="1"/>
</dbReference>
<keyword evidence="3 5" id="KW-1133">Transmembrane helix</keyword>
<proteinExistence type="predicted"/>
<dbReference type="Proteomes" id="UP000611723">
    <property type="component" value="Unassembled WGS sequence"/>
</dbReference>
<feature type="transmembrane region" description="Helical" evidence="5">
    <location>
        <begin position="45"/>
        <end position="63"/>
    </location>
</feature>
<feature type="transmembrane region" description="Helical" evidence="5">
    <location>
        <begin position="97"/>
        <end position="114"/>
    </location>
</feature>
<dbReference type="InterPro" id="IPR032808">
    <property type="entry name" value="DoxX"/>
</dbReference>
<evidence type="ECO:0000256" key="5">
    <source>
        <dbReference type="SAM" id="Phobius"/>
    </source>
</evidence>
<evidence type="ECO:0000256" key="2">
    <source>
        <dbReference type="ARBA" id="ARBA00022692"/>
    </source>
</evidence>
<dbReference type="RefSeq" id="WP_201429538.1">
    <property type="nucleotide sequence ID" value="NZ_JAEQBW010000001.1"/>
</dbReference>
<gene>
    <name evidence="6" type="ORF">JKA74_02290</name>
</gene>
<comment type="caution">
    <text evidence="6">The sequence shown here is derived from an EMBL/GenBank/DDBJ whole genome shotgun (WGS) entry which is preliminary data.</text>
</comment>
<evidence type="ECO:0000313" key="7">
    <source>
        <dbReference type="Proteomes" id="UP000611723"/>
    </source>
</evidence>
<keyword evidence="4 5" id="KW-0472">Membrane</keyword>
<name>A0A934WVR2_9BACT</name>
<feature type="transmembrane region" description="Helical" evidence="5">
    <location>
        <begin position="7"/>
        <end position="25"/>
    </location>
</feature>
<dbReference type="GO" id="GO:0016020">
    <property type="term" value="C:membrane"/>
    <property type="evidence" value="ECO:0007669"/>
    <property type="project" value="UniProtKB-SubCell"/>
</dbReference>
<dbReference type="InterPro" id="IPR016944">
    <property type="entry name" value="UCP030066"/>
</dbReference>
<keyword evidence="7" id="KW-1185">Reference proteome</keyword>
<comment type="subcellular location">
    <subcellularLocation>
        <location evidence="1">Membrane</location>
        <topology evidence="1">Multi-pass membrane protein</topology>
    </subcellularLocation>
</comment>
<evidence type="ECO:0000256" key="3">
    <source>
        <dbReference type="ARBA" id="ARBA00022989"/>
    </source>
</evidence>
<sequence length="128" mass="14108">MKLKSTLYWASTLLVVLVFTATGILNLMGNNHILTDILHLGFPTYIMKILGFWKVGAAISILLPKTVRLKEWAYAGMLFDLSGAAFSRMSIGDPAQMIIIPLLIMGLVVISWISRPESKSGFSIVPKI</sequence>
<accession>A0A934WVR2</accession>
<dbReference type="PIRSF" id="PIRSF030066">
    <property type="entry name" value="UCP030066"/>
    <property type="match status" value="1"/>
</dbReference>
<evidence type="ECO:0000256" key="4">
    <source>
        <dbReference type="ARBA" id="ARBA00023136"/>
    </source>
</evidence>
<protein>
    <submittedName>
        <fullName evidence="6">DoxX family protein</fullName>
    </submittedName>
</protein>
<reference evidence="6" key="1">
    <citation type="submission" date="2021-01" db="EMBL/GenBank/DDBJ databases">
        <title>Marivirga aurantiaca sp. nov., isolated from intertidal surface sediments.</title>
        <authorList>
            <person name="Zhang M."/>
        </authorList>
    </citation>
    <scope>NUCLEOTIDE SEQUENCE</scope>
    <source>
        <strain evidence="6">S37H4</strain>
    </source>
</reference>